<feature type="domain" description="DUF3835" evidence="2">
    <location>
        <begin position="318"/>
        <end position="390"/>
    </location>
</feature>
<feature type="compositionally biased region" description="Basic and acidic residues" evidence="1">
    <location>
        <begin position="631"/>
        <end position="647"/>
    </location>
</feature>
<feature type="compositionally biased region" description="Polar residues" evidence="1">
    <location>
        <begin position="370"/>
        <end position="381"/>
    </location>
</feature>
<evidence type="ECO:0000313" key="3">
    <source>
        <dbReference type="EMBL" id="KAK7054632.1"/>
    </source>
</evidence>
<organism evidence="3 4">
    <name type="scientific">Paramarasmius palmivorus</name>
    <dbReference type="NCBI Taxonomy" id="297713"/>
    <lineage>
        <taxon>Eukaryota</taxon>
        <taxon>Fungi</taxon>
        <taxon>Dikarya</taxon>
        <taxon>Basidiomycota</taxon>
        <taxon>Agaricomycotina</taxon>
        <taxon>Agaricomycetes</taxon>
        <taxon>Agaricomycetidae</taxon>
        <taxon>Agaricales</taxon>
        <taxon>Marasmiineae</taxon>
        <taxon>Marasmiaceae</taxon>
        <taxon>Paramarasmius</taxon>
    </lineage>
</organism>
<reference evidence="3 4" key="1">
    <citation type="submission" date="2024-01" db="EMBL/GenBank/DDBJ databases">
        <title>A draft genome for a cacao thread blight-causing isolate of Paramarasmius palmivorus.</title>
        <authorList>
            <person name="Baruah I.K."/>
            <person name="Bukari Y."/>
            <person name="Amoako-Attah I."/>
            <person name="Meinhardt L.W."/>
            <person name="Bailey B.A."/>
            <person name="Cohen S.P."/>
        </authorList>
    </citation>
    <scope>NUCLEOTIDE SEQUENCE [LARGE SCALE GENOMIC DNA]</scope>
    <source>
        <strain evidence="3 4">GH-12</strain>
    </source>
</reference>
<feature type="compositionally biased region" description="Low complexity" evidence="1">
    <location>
        <begin position="621"/>
        <end position="630"/>
    </location>
</feature>
<comment type="caution">
    <text evidence="3">The sequence shown here is derived from an EMBL/GenBank/DDBJ whole genome shotgun (WGS) entry which is preliminary data.</text>
</comment>
<accession>A0AAW0DVH8</accession>
<feature type="compositionally biased region" description="Basic and acidic residues" evidence="1">
    <location>
        <begin position="352"/>
        <end position="364"/>
    </location>
</feature>
<evidence type="ECO:0000259" key="2">
    <source>
        <dbReference type="Pfam" id="PF12927"/>
    </source>
</evidence>
<feature type="compositionally biased region" description="Gly residues" evidence="1">
    <location>
        <begin position="433"/>
        <end position="442"/>
    </location>
</feature>
<dbReference type="EMBL" id="JAYKXP010000008">
    <property type="protein sequence ID" value="KAK7054632.1"/>
    <property type="molecule type" value="Genomic_DNA"/>
</dbReference>
<feature type="compositionally biased region" description="Acidic residues" evidence="1">
    <location>
        <begin position="310"/>
        <end position="328"/>
    </location>
</feature>
<protein>
    <recommendedName>
        <fullName evidence="2">DUF3835 domain-containing protein</fullName>
    </recommendedName>
</protein>
<proteinExistence type="predicted"/>
<dbReference type="Pfam" id="PF12927">
    <property type="entry name" value="DUF3835"/>
    <property type="match status" value="2"/>
</dbReference>
<evidence type="ECO:0000256" key="1">
    <source>
        <dbReference type="SAM" id="MobiDB-lite"/>
    </source>
</evidence>
<feature type="region of interest" description="Disordered" evidence="1">
    <location>
        <begin position="421"/>
        <end position="647"/>
    </location>
</feature>
<name>A0AAW0DVH8_9AGAR</name>
<feature type="compositionally biased region" description="Polar residues" evidence="1">
    <location>
        <begin position="519"/>
        <end position="549"/>
    </location>
</feature>
<feature type="region of interest" description="Disordered" evidence="1">
    <location>
        <begin position="142"/>
        <end position="328"/>
    </location>
</feature>
<feature type="region of interest" description="Disordered" evidence="1">
    <location>
        <begin position="98"/>
        <end position="130"/>
    </location>
</feature>
<feature type="compositionally biased region" description="Pro residues" evidence="1">
    <location>
        <begin position="489"/>
        <end position="503"/>
    </location>
</feature>
<feature type="compositionally biased region" description="Low complexity" evidence="1">
    <location>
        <begin position="476"/>
        <end position="488"/>
    </location>
</feature>
<keyword evidence="4" id="KW-1185">Reference proteome</keyword>
<evidence type="ECO:0000313" key="4">
    <source>
        <dbReference type="Proteomes" id="UP001383192"/>
    </source>
</evidence>
<feature type="region of interest" description="Disordered" evidence="1">
    <location>
        <begin position="352"/>
        <end position="381"/>
    </location>
</feature>
<feature type="compositionally biased region" description="Basic and acidic residues" evidence="1">
    <location>
        <begin position="120"/>
        <end position="130"/>
    </location>
</feature>
<dbReference type="InterPro" id="IPR024325">
    <property type="entry name" value="DUF3835"/>
</dbReference>
<feature type="compositionally biased region" description="Basic and acidic residues" evidence="1">
    <location>
        <begin position="264"/>
        <end position="275"/>
    </location>
</feature>
<sequence>MSNIGRNNAEGICDLLLAVHRKLSAKCIGLQNLLQSIAPDAVQNVTPEALQRLSDKLSELMGEDVVRTAFSGESLGGEMVNEQGLSVVDVGEASNANGNRQPISLKEEPPLVPLSSLSPSERERQKRERDRILDELEIEEEMEQRKIDQQEKEERAREMEKRKESAKAELDRLKMAKESQKKMGKALLRSFEESREESTDEAPVVKQEVEQESTDTPKKSVTFADEPSALNESSNPAPASEVDWGDLLQGKLRASGRPTLLNTNDEHLMKKHIVERMPGSSQQRTSLKPQVQTVDSDDESEPAHSPPSSDSEDENTADKELEDDEFDMDLALHHREIALAYHEKRTKIGEDAAHALTSHTHEPAEDPTFDGTSFSQKPKSSISKFRAGRLASSYAASSPSTSQSIGGSVIPASGAETLQRAIRMGKIDSDGQLAGGDAGESGGSEDENEAVQEVLELLKKGEVYNVGPEGDRVLHTVPPGGTASSSTPSQPPPFTMPSEPLPTKPKTSKFKLSRAQAGPPQSSESPTLSGHSTPISTVERSSPKLSSTAVVERSVPTPQSSLKTTVTPPSMIVESPSFARPGQPQAPMIVESPSFPSTAPRTSRPERPPVIMSSTVKESTRSNSSVSSSQPEKEGSTRVSRFRAERM</sequence>
<gene>
    <name evidence="3" type="ORF">VNI00_003095</name>
</gene>
<dbReference type="AlphaFoldDB" id="A0AAW0DVH8"/>
<dbReference type="Proteomes" id="UP001383192">
    <property type="component" value="Unassembled WGS sequence"/>
</dbReference>
<feature type="compositionally biased region" description="Polar residues" evidence="1">
    <location>
        <begin position="279"/>
        <end position="294"/>
    </location>
</feature>
<feature type="domain" description="DUF3835" evidence="2">
    <location>
        <begin position="632"/>
        <end position="647"/>
    </location>
</feature>
<feature type="compositionally biased region" description="Basic and acidic residues" evidence="1">
    <location>
        <begin position="143"/>
        <end position="181"/>
    </location>
</feature>
<feature type="compositionally biased region" description="Polar residues" evidence="1">
    <location>
        <begin position="556"/>
        <end position="568"/>
    </location>
</feature>